<dbReference type="AlphaFoldDB" id="G7Y3K8"/>
<keyword evidence="3" id="KW-0812">Transmembrane</keyword>
<accession>G7Y3K8</accession>
<dbReference type="GO" id="GO:0016020">
    <property type="term" value="C:membrane"/>
    <property type="evidence" value="ECO:0007669"/>
    <property type="project" value="InterPro"/>
</dbReference>
<dbReference type="Gene3D" id="1.20.5.110">
    <property type="match status" value="1"/>
</dbReference>
<dbReference type="GO" id="GO:0016192">
    <property type="term" value="P:vesicle-mediated transport"/>
    <property type="evidence" value="ECO:0007669"/>
    <property type="project" value="InterPro"/>
</dbReference>
<protein>
    <recommendedName>
        <fullName evidence="4">V-SNARE coiled-coil homology domain-containing protein</fullName>
    </recommendedName>
</protein>
<dbReference type="PRINTS" id="PR00219">
    <property type="entry name" value="SYNAPTOBREVN"/>
</dbReference>
<evidence type="ECO:0000256" key="3">
    <source>
        <dbReference type="SAM" id="Phobius"/>
    </source>
</evidence>
<keyword evidence="3" id="KW-1133">Transmembrane helix</keyword>
<evidence type="ECO:0000259" key="4">
    <source>
        <dbReference type="PROSITE" id="PS50892"/>
    </source>
</evidence>
<feature type="region of interest" description="Disordered" evidence="2">
    <location>
        <begin position="60"/>
        <end position="79"/>
    </location>
</feature>
<dbReference type="PANTHER" id="PTHR45701">
    <property type="entry name" value="SYNAPTOBREVIN FAMILY MEMBER"/>
    <property type="match status" value="1"/>
</dbReference>
<evidence type="ECO:0000313" key="6">
    <source>
        <dbReference type="Proteomes" id="UP000008909"/>
    </source>
</evidence>
<reference key="2">
    <citation type="submission" date="2011-10" db="EMBL/GenBank/DDBJ databases">
        <title>The genome and transcriptome sequence of Clonorchis sinensis provide insights into the carcinogenic liver fluke.</title>
        <authorList>
            <person name="Wang X."/>
            <person name="Huang Y."/>
            <person name="Chen W."/>
            <person name="Liu H."/>
            <person name="Guo L."/>
            <person name="Chen Y."/>
            <person name="Luo F."/>
            <person name="Zhou W."/>
            <person name="Sun J."/>
            <person name="Mao Q."/>
            <person name="Liang P."/>
            <person name="Zhou C."/>
            <person name="Tian Y."/>
            <person name="Men J."/>
            <person name="Lv X."/>
            <person name="Huang L."/>
            <person name="Zhou J."/>
            <person name="Hu Y."/>
            <person name="Li R."/>
            <person name="Zhang F."/>
            <person name="Lei H."/>
            <person name="Li X."/>
            <person name="Hu X."/>
            <person name="Liang C."/>
            <person name="Xu J."/>
            <person name="Wu Z."/>
            <person name="Yu X."/>
        </authorList>
    </citation>
    <scope>NUCLEOTIDE SEQUENCE</scope>
    <source>
        <strain>Henan</strain>
    </source>
</reference>
<dbReference type="EMBL" id="DF142843">
    <property type="protein sequence ID" value="GAA47562.1"/>
    <property type="molecule type" value="Genomic_DNA"/>
</dbReference>
<feature type="transmembrane region" description="Helical" evidence="3">
    <location>
        <begin position="394"/>
        <end position="412"/>
    </location>
</feature>
<evidence type="ECO:0000256" key="1">
    <source>
        <dbReference type="PROSITE-ProRule" id="PRU00290"/>
    </source>
</evidence>
<evidence type="ECO:0000256" key="2">
    <source>
        <dbReference type="SAM" id="MobiDB-lite"/>
    </source>
</evidence>
<name>G7Y3K8_CLOSI</name>
<reference evidence="5" key="1">
    <citation type="journal article" date="2011" name="Genome Biol.">
        <title>The draft genome of the carcinogenic human liver fluke Clonorchis sinensis.</title>
        <authorList>
            <person name="Wang X."/>
            <person name="Chen W."/>
            <person name="Huang Y."/>
            <person name="Sun J."/>
            <person name="Men J."/>
            <person name="Liu H."/>
            <person name="Luo F."/>
            <person name="Guo L."/>
            <person name="Lv X."/>
            <person name="Deng C."/>
            <person name="Zhou C."/>
            <person name="Fan Y."/>
            <person name="Li X."/>
            <person name="Huang L."/>
            <person name="Hu Y."/>
            <person name="Liang C."/>
            <person name="Hu X."/>
            <person name="Xu J."/>
            <person name="Yu X."/>
        </authorList>
    </citation>
    <scope>NUCLEOTIDE SEQUENCE [LARGE SCALE GENOMIC DNA]</scope>
    <source>
        <strain evidence="5">Henan</strain>
    </source>
</reference>
<proteinExistence type="predicted"/>
<organism evidence="5 6">
    <name type="scientific">Clonorchis sinensis</name>
    <name type="common">Chinese liver fluke</name>
    <dbReference type="NCBI Taxonomy" id="79923"/>
    <lineage>
        <taxon>Eukaryota</taxon>
        <taxon>Metazoa</taxon>
        <taxon>Spiralia</taxon>
        <taxon>Lophotrochozoa</taxon>
        <taxon>Platyhelminthes</taxon>
        <taxon>Trematoda</taxon>
        <taxon>Digenea</taxon>
        <taxon>Opisthorchiida</taxon>
        <taxon>Opisthorchiata</taxon>
        <taxon>Opisthorchiidae</taxon>
        <taxon>Clonorchis</taxon>
    </lineage>
</organism>
<dbReference type="SUPFAM" id="SSF58038">
    <property type="entry name" value="SNARE fusion complex"/>
    <property type="match status" value="1"/>
</dbReference>
<keyword evidence="1" id="KW-0175">Coiled coil</keyword>
<dbReference type="PROSITE" id="PS50892">
    <property type="entry name" value="V_SNARE"/>
    <property type="match status" value="1"/>
</dbReference>
<dbReference type="InterPro" id="IPR001388">
    <property type="entry name" value="Synaptobrevin-like"/>
</dbReference>
<dbReference type="Proteomes" id="UP000008909">
    <property type="component" value="Unassembled WGS sequence"/>
</dbReference>
<sequence length="515" mass="58590">DALVFLYDQRSSESQSAVSCCTLFAYYLPKSYCSHESAVVDIMRTNVEKVLERDQKLSQLDDRAASRTPKQRKSVHQLRQVSVAQDYQPELARRLLGPHSHADDEDCLEIEWKWIKEAMLSAFRTTCPKRLQVSVGGSAKNSARQRTHEIVVLSDGLNTYKRFSWLSSTQPLVELNELGWNMDTSNQQRKSNACRSGDDIALIFEDQSEAQALLNRLITIIPHFGMRLAPSKNTVVLQNVQSPNISLTIQRESLEIMGKMLGAPLAEQFYQPEIGTRSRKTLKFEACILPGREYNVTRRTVKLQHSCWHHSRANVAELTYDCATHGCMPVGVLSECSALDRSTIVVFRKFFIQKPSRDRRRSLGNLTVSQPSCFLRVASQLGTGKVLQLNEDQLMIILGIVVFIILVVIIVMPEYPERSRGLLLTVPGRSDLKRNPLWINRLALEMKIMHCSFTVTEGIPHILDWSIESGVYDCLKLPKPITCGSMDEIISWSIHYIAFTVLVYTIDGRHHYHER</sequence>
<keyword evidence="6" id="KW-1185">Reference proteome</keyword>
<keyword evidence="3" id="KW-0472">Membrane</keyword>
<gene>
    <name evidence="5" type="ORF">CLF_100517</name>
</gene>
<feature type="non-terminal residue" evidence="5">
    <location>
        <position position="1"/>
    </location>
</feature>
<dbReference type="InterPro" id="IPR016444">
    <property type="entry name" value="Synaptobrevin/VAMP"/>
</dbReference>
<dbReference type="InterPro" id="IPR042855">
    <property type="entry name" value="V_SNARE_CC"/>
</dbReference>
<evidence type="ECO:0000313" key="5">
    <source>
        <dbReference type="EMBL" id="GAA47562.1"/>
    </source>
</evidence>
<feature type="domain" description="V-SNARE coiled-coil homology" evidence="4">
    <location>
        <begin position="28"/>
        <end position="85"/>
    </location>
</feature>
<dbReference type="PROSITE" id="PS00417">
    <property type="entry name" value="SYNAPTOBREVIN"/>
    <property type="match status" value="1"/>
</dbReference>